<dbReference type="Proteomes" id="UP000007721">
    <property type="component" value="Chromosome"/>
</dbReference>
<dbReference type="PRINTS" id="PR00344">
    <property type="entry name" value="BCTRLSENSOR"/>
</dbReference>
<keyword evidence="9 16" id="KW-0418">Kinase</keyword>
<dbReference type="KEGG" id="geo:Geob_0144"/>
<keyword evidence="17" id="KW-1185">Reference proteome</keyword>
<dbReference type="PANTHER" id="PTHR43065">
    <property type="entry name" value="SENSOR HISTIDINE KINASE"/>
    <property type="match status" value="1"/>
</dbReference>
<comment type="catalytic activity">
    <reaction evidence="1">
        <text>ATP + protein L-histidine = ADP + protein N-phospho-L-histidine.</text>
        <dbReference type="EC" id="2.7.13.3"/>
    </reaction>
</comment>
<evidence type="ECO:0000256" key="11">
    <source>
        <dbReference type="ARBA" id="ARBA00022989"/>
    </source>
</evidence>
<dbReference type="InterPro" id="IPR004358">
    <property type="entry name" value="Sig_transdc_His_kin-like_C"/>
</dbReference>
<keyword evidence="6" id="KW-0808">Transferase</keyword>
<dbReference type="AlphaFoldDB" id="B9M8I3"/>
<keyword evidence="12" id="KW-0902">Two-component regulatory system</keyword>
<dbReference type="EC" id="2.7.13.3" evidence="3"/>
<dbReference type="InterPro" id="IPR036097">
    <property type="entry name" value="HisK_dim/P_sf"/>
</dbReference>
<evidence type="ECO:0000256" key="10">
    <source>
        <dbReference type="ARBA" id="ARBA00022840"/>
    </source>
</evidence>
<dbReference type="EMBL" id="CP001390">
    <property type="protein sequence ID" value="ACM18518.1"/>
    <property type="molecule type" value="Genomic_DNA"/>
</dbReference>
<evidence type="ECO:0000256" key="5">
    <source>
        <dbReference type="ARBA" id="ARBA00022553"/>
    </source>
</evidence>
<dbReference type="HOGENOM" id="CLU_453271_0_0_7"/>
<gene>
    <name evidence="16" type="primary">bamV</name>
    <name evidence="16" type="ordered locus">Geob_0144</name>
</gene>
<reference evidence="16 17" key="1">
    <citation type="submission" date="2009-01" db="EMBL/GenBank/DDBJ databases">
        <title>Complete sequence of Geobacter sp. FRC-32.</title>
        <authorList>
            <consortium name="US DOE Joint Genome Institute"/>
            <person name="Lucas S."/>
            <person name="Copeland A."/>
            <person name="Lapidus A."/>
            <person name="Glavina del Rio T."/>
            <person name="Dalin E."/>
            <person name="Tice H."/>
            <person name="Bruce D."/>
            <person name="Goodwin L."/>
            <person name="Pitluck S."/>
            <person name="Saunders E."/>
            <person name="Brettin T."/>
            <person name="Detter J.C."/>
            <person name="Han C."/>
            <person name="Larimer F."/>
            <person name="Land M."/>
            <person name="Hauser L."/>
            <person name="Kyrpides N."/>
            <person name="Ovchinnikova G."/>
            <person name="Kostka J."/>
            <person name="Richardson P."/>
        </authorList>
    </citation>
    <scope>NUCLEOTIDE SEQUENCE [LARGE SCALE GENOMIC DNA]</scope>
    <source>
        <strain evidence="17">DSM 22248 / JCM 15807 / FRC-32</strain>
    </source>
</reference>
<evidence type="ECO:0000256" key="12">
    <source>
        <dbReference type="ARBA" id="ARBA00023012"/>
    </source>
</evidence>
<dbReference type="SMART" id="SM00387">
    <property type="entry name" value="HATPase_c"/>
    <property type="match status" value="1"/>
</dbReference>
<proteinExistence type="predicted"/>
<evidence type="ECO:0000256" key="7">
    <source>
        <dbReference type="ARBA" id="ARBA00022692"/>
    </source>
</evidence>
<feature type="transmembrane region" description="Helical" evidence="14">
    <location>
        <begin position="318"/>
        <end position="339"/>
    </location>
</feature>
<sequence length="603" mass="67433">MTCIIRRHKLPVALFLISIGAVAALLLIQHANRDVRAEARARFIEQYNRQQSLMAELASHTLEELFATYHRNLDLVVNLFEGKAVTRHRVEEVKGSLKKIYSSLANTPVIEMVIFDSKGTAITIEPYDTYTIGRSYAWRDYYHWAREMGRPGQMYLSPYARLQGGMQRGNKALIVAEGIYGPGEKFLGVVICAIDFEVLAKKHILPIHIGKEGHAWLADISNRTMLVGPSGRLVGLSFEEAFLPRWPRLYQLLLSMENGKPGSDWYDYLDPGTYQHQVRKIGSYHPIRIENRLWALGISTPEHEVEELLSTFLHRQELFANTLLVTVLGVATLLLGFLINWNRVLSAQVQNHTRALSEAHTRLESTFDELLVAKKVAAVGQLALGLSHEIRNPLSAIQMNMQMIRKKIDLAGTLRENFAIVDGEIQRLNRLLKDVMDFARPRSLNLQNTELKEIISRLMQLLSQRLEEQLIRTTVRTESPIQLVCDPEQIHQVLLNLILNAMEAMNETPGERHLTIFARSADGMALVTVSDTGGGIPQGKLEQLFDPFYTTRASGGGLGLSIVQTIVLRHGGSVAVESQPGQGATFTVALPLKGPAGTGDMSQ</sequence>
<keyword evidence="8" id="KW-0547">Nucleotide-binding</keyword>
<evidence type="ECO:0000256" key="8">
    <source>
        <dbReference type="ARBA" id="ARBA00022741"/>
    </source>
</evidence>
<dbReference type="InterPro" id="IPR003594">
    <property type="entry name" value="HATPase_dom"/>
</dbReference>
<evidence type="ECO:0000256" key="6">
    <source>
        <dbReference type="ARBA" id="ARBA00022679"/>
    </source>
</evidence>
<dbReference type="eggNOG" id="COG4191">
    <property type="taxonomic scope" value="Bacteria"/>
</dbReference>
<dbReference type="CDD" id="cd00082">
    <property type="entry name" value="HisKA"/>
    <property type="match status" value="1"/>
</dbReference>
<dbReference type="GO" id="GO:0000155">
    <property type="term" value="F:phosphorelay sensor kinase activity"/>
    <property type="evidence" value="ECO:0007669"/>
    <property type="project" value="InterPro"/>
</dbReference>
<accession>B9M8I3</accession>
<evidence type="ECO:0000256" key="3">
    <source>
        <dbReference type="ARBA" id="ARBA00012438"/>
    </source>
</evidence>
<evidence type="ECO:0000256" key="1">
    <source>
        <dbReference type="ARBA" id="ARBA00000085"/>
    </source>
</evidence>
<dbReference type="InterPro" id="IPR005467">
    <property type="entry name" value="His_kinase_dom"/>
</dbReference>
<evidence type="ECO:0000256" key="9">
    <source>
        <dbReference type="ARBA" id="ARBA00022777"/>
    </source>
</evidence>
<dbReference type="InterPro" id="IPR036890">
    <property type="entry name" value="HATPase_C_sf"/>
</dbReference>
<dbReference type="GO" id="GO:0005524">
    <property type="term" value="F:ATP binding"/>
    <property type="evidence" value="ECO:0007669"/>
    <property type="project" value="UniProtKB-KW"/>
</dbReference>
<evidence type="ECO:0000256" key="13">
    <source>
        <dbReference type="ARBA" id="ARBA00023136"/>
    </source>
</evidence>
<keyword evidence="7 14" id="KW-0812">Transmembrane</keyword>
<keyword evidence="4" id="KW-1003">Cell membrane</keyword>
<dbReference type="Pfam" id="PF02743">
    <property type="entry name" value="dCache_1"/>
    <property type="match status" value="1"/>
</dbReference>
<dbReference type="Gene3D" id="3.30.565.10">
    <property type="entry name" value="Histidine kinase-like ATPase, C-terminal domain"/>
    <property type="match status" value="1"/>
</dbReference>
<dbReference type="InterPro" id="IPR003661">
    <property type="entry name" value="HisK_dim/P_dom"/>
</dbReference>
<dbReference type="STRING" id="316067.Geob_0144"/>
<dbReference type="Gene3D" id="3.30.450.20">
    <property type="entry name" value="PAS domain"/>
    <property type="match status" value="1"/>
</dbReference>
<keyword evidence="5" id="KW-0597">Phosphoprotein</keyword>
<dbReference type="RefSeq" id="WP_012645247.1">
    <property type="nucleotide sequence ID" value="NC_011979.1"/>
</dbReference>
<protein>
    <recommendedName>
        <fullName evidence="3">histidine kinase</fullName>
        <ecNumber evidence="3">2.7.13.3</ecNumber>
    </recommendedName>
</protein>
<dbReference type="SUPFAM" id="SSF55874">
    <property type="entry name" value="ATPase domain of HSP90 chaperone/DNA topoisomerase II/histidine kinase"/>
    <property type="match status" value="1"/>
</dbReference>
<dbReference type="GO" id="GO:0005886">
    <property type="term" value="C:plasma membrane"/>
    <property type="evidence" value="ECO:0007669"/>
    <property type="project" value="UniProtKB-SubCell"/>
</dbReference>
<dbReference type="SMART" id="SM00388">
    <property type="entry name" value="HisKA"/>
    <property type="match status" value="1"/>
</dbReference>
<dbReference type="Gene3D" id="1.10.287.130">
    <property type="match status" value="1"/>
</dbReference>
<evidence type="ECO:0000256" key="4">
    <source>
        <dbReference type="ARBA" id="ARBA00022475"/>
    </source>
</evidence>
<dbReference type="PROSITE" id="PS50109">
    <property type="entry name" value="HIS_KIN"/>
    <property type="match status" value="1"/>
</dbReference>
<keyword evidence="10" id="KW-0067">ATP-binding</keyword>
<evidence type="ECO:0000259" key="15">
    <source>
        <dbReference type="PROSITE" id="PS50109"/>
    </source>
</evidence>
<evidence type="ECO:0000313" key="17">
    <source>
        <dbReference type="Proteomes" id="UP000007721"/>
    </source>
</evidence>
<keyword evidence="13 14" id="KW-0472">Membrane</keyword>
<name>B9M8I3_GEODF</name>
<organism evidence="16 17">
    <name type="scientific">Geotalea daltonii (strain DSM 22248 / JCM 15807 / FRC-32)</name>
    <name type="common">Geobacter daltonii</name>
    <dbReference type="NCBI Taxonomy" id="316067"/>
    <lineage>
        <taxon>Bacteria</taxon>
        <taxon>Pseudomonadati</taxon>
        <taxon>Thermodesulfobacteriota</taxon>
        <taxon>Desulfuromonadia</taxon>
        <taxon>Geobacterales</taxon>
        <taxon>Geobacteraceae</taxon>
        <taxon>Geotalea</taxon>
    </lineage>
</organism>
<evidence type="ECO:0000256" key="2">
    <source>
        <dbReference type="ARBA" id="ARBA00004651"/>
    </source>
</evidence>
<evidence type="ECO:0000313" key="16">
    <source>
        <dbReference type="EMBL" id="ACM18518.1"/>
    </source>
</evidence>
<dbReference type="Pfam" id="PF00512">
    <property type="entry name" value="HisKA"/>
    <property type="match status" value="1"/>
</dbReference>
<keyword evidence="11 14" id="KW-1133">Transmembrane helix</keyword>
<dbReference type="PANTHER" id="PTHR43065:SF10">
    <property type="entry name" value="PEROXIDE STRESS-ACTIVATED HISTIDINE KINASE MAK3"/>
    <property type="match status" value="1"/>
</dbReference>
<comment type="subcellular location">
    <subcellularLocation>
        <location evidence="2">Cell membrane</location>
        <topology evidence="2">Multi-pass membrane protein</topology>
    </subcellularLocation>
</comment>
<dbReference type="InterPro" id="IPR033479">
    <property type="entry name" value="dCache_1"/>
</dbReference>
<dbReference type="OrthoDB" id="9805591at2"/>
<evidence type="ECO:0000256" key="14">
    <source>
        <dbReference type="SAM" id="Phobius"/>
    </source>
</evidence>
<feature type="domain" description="Histidine kinase" evidence="15">
    <location>
        <begin position="385"/>
        <end position="594"/>
    </location>
</feature>
<dbReference type="SUPFAM" id="SSF47384">
    <property type="entry name" value="Homodimeric domain of signal transducing histidine kinase"/>
    <property type="match status" value="1"/>
</dbReference>
<dbReference type="Pfam" id="PF02518">
    <property type="entry name" value="HATPase_c"/>
    <property type="match status" value="1"/>
</dbReference>